<dbReference type="EMBL" id="MN739431">
    <property type="protein sequence ID" value="QHT04515.1"/>
    <property type="molecule type" value="Genomic_DNA"/>
</dbReference>
<protein>
    <submittedName>
        <fullName evidence="1">Uncharacterized protein</fullName>
    </submittedName>
</protein>
<dbReference type="AlphaFoldDB" id="A0A6C0CM03"/>
<proteinExistence type="predicted"/>
<accession>A0A6C0CM03</accession>
<reference evidence="1" key="1">
    <citation type="journal article" date="2020" name="Nature">
        <title>Giant virus diversity and host interactions through global metagenomics.</title>
        <authorList>
            <person name="Schulz F."/>
            <person name="Roux S."/>
            <person name="Paez-Espino D."/>
            <person name="Jungbluth S."/>
            <person name="Walsh D.A."/>
            <person name="Denef V.J."/>
            <person name="McMahon K.D."/>
            <person name="Konstantinidis K.T."/>
            <person name="Eloe-Fadrosh E.A."/>
            <person name="Kyrpides N.C."/>
            <person name="Woyke T."/>
        </authorList>
    </citation>
    <scope>NUCLEOTIDE SEQUENCE</scope>
    <source>
        <strain evidence="1">GVMAG-M-3300021185-45</strain>
    </source>
</reference>
<name>A0A6C0CM03_9ZZZZ</name>
<organism evidence="1">
    <name type="scientific">viral metagenome</name>
    <dbReference type="NCBI Taxonomy" id="1070528"/>
    <lineage>
        <taxon>unclassified sequences</taxon>
        <taxon>metagenomes</taxon>
        <taxon>organismal metagenomes</taxon>
    </lineage>
</organism>
<evidence type="ECO:0000313" key="1">
    <source>
        <dbReference type="EMBL" id="QHT04515.1"/>
    </source>
</evidence>
<sequence>MSKDNLTKIVNNLFDKYENNPVIFQKFIQHIEQLPEYFENTNTTLIQREKRKNKLETESDLFIQKFLNKHKYYYNSSAEIFFEYNQNIFNIIKEDDIQHKILTTITDNKELRDWKHKIKVSILKQIKERDIFTCIPESETIQNVINILWPSMFDSKDACKYFLTVLGDFLLKKCNHIYFISPKIKPFIKEINNLACMLFGCQTMFNYYKFKYYDHKFENSRLISCQQLSNMDSVVNYFTKENNIDIFCVAAHYSQRYENGDGYLQNKCQDVNLKNYAFYLHDKTETNIIDDFCNKNIEDSDECSISWKNLQFLWKQFIETEKIPNVLFAANLKTLLIEKFDYDNEKDVFLDCTSKHLPVVSKFIKFWTENMEQSNSDNDELELDEICSVFSHYSKCNVNEKIILDLIKHYYPDITIEDNKYVYQIKCKLWDKRKDIIDTLKKYKTIAPHVDFYSEEVPINEIYQLYCGSKNKFIASKQYFEKFIKEESELFITEDNFIKVKSFDNI</sequence>